<evidence type="ECO:0000313" key="1">
    <source>
        <dbReference type="EMBL" id="KAG5595010.1"/>
    </source>
</evidence>
<protein>
    <submittedName>
        <fullName evidence="1">Uncharacterized protein</fullName>
    </submittedName>
</protein>
<comment type="caution">
    <text evidence="1">The sequence shown here is derived from an EMBL/GenBank/DDBJ whole genome shotgun (WGS) entry which is preliminary data.</text>
</comment>
<evidence type="ECO:0000313" key="2">
    <source>
        <dbReference type="Proteomes" id="UP000824120"/>
    </source>
</evidence>
<dbReference type="Proteomes" id="UP000824120">
    <property type="component" value="Chromosome 7"/>
</dbReference>
<name>A0A9J5Y4T8_SOLCO</name>
<reference evidence="1 2" key="1">
    <citation type="submission" date="2020-09" db="EMBL/GenBank/DDBJ databases">
        <title>De no assembly of potato wild relative species, Solanum commersonii.</title>
        <authorList>
            <person name="Cho K."/>
        </authorList>
    </citation>
    <scope>NUCLEOTIDE SEQUENCE [LARGE SCALE GENOMIC DNA]</scope>
    <source>
        <strain evidence="1">LZ3.2</strain>
        <tissue evidence="1">Leaf</tissue>
    </source>
</reference>
<accession>A0A9J5Y4T8</accession>
<gene>
    <name evidence="1" type="ORF">H5410_036242</name>
</gene>
<organism evidence="1 2">
    <name type="scientific">Solanum commersonii</name>
    <name type="common">Commerson's wild potato</name>
    <name type="synonym">Commerson's nightshade</name>
    <dbReference type="NCBI Taxonomy" id="4109"/>
    <lineage>
        <taxon>Eukaryota</taxon>
        <taxon>Viridiplantae</taxon>
        <taxon>Streptophyta</taxon>
        <taxon>Embryophyta</taxon>
        <taxon>Tracheophyta</taxon>
        <taxon>Spermatophyta</taxon>
        <taxon>Magnoliopsida</taxon>
        <taxon>eudicotyledons</taxon>
        <taxon>Gunneridae</taxon>
        <taxon>Pentapetalae</taxon>
        <taxon>asterids</taxon>
        <taxon>lamiids</taxon>
        <taxon>Solanales</taxon>
        <taxon>Solanaceae</taxon>
        <taxon>Solanoideae</taxon>
        <taxon>Solaneae</taxon>
        <taxon>Solanum</taxon>
    </lineage>
</organism>
<proteinExistence type="predicted"/>
<keyword evidence="2" id="KW-1185">Reference proteome</keyword>
<dbReference type="AlphaFoldDB" id="A0A9J5Y4T8"/>
<dbReference type="EMBL" id="JACXVP010000007">
    <property type="protein sequence ID" value="KAG5595010.1"/>
    <property type="molecule type" value="Genomic_DNA"/>
</dbReference>
<sequence length="229" mass="25695">MVDPFPMKKVVFNIGIPRIVWTEDEADRMNTLENLQYVVVEFSYDCPKLEELQTQKAPDDKGTTDKHNVKAIGILVDPLEHTEERFISDNIAPEKGEQLNKSIDTQTRENKCNNVINTLSRSPTSSGTPPIGLWHLQVQKLQPLREEGDDSSNNNCDAVISTTTSPNSDHIATDEYRRISSCITAKQIWDTLMDAHEEIEHIDAGKVDEIALMAIGDSDVEEEESKSKG</sequence>